<dbReference type="Proteomes" id="UP001333710">
    <property type="component" value="Chromosome"/>
</dbReference>
<evidence type="ECO:0000256" key="10">
    <source>
        <dbReference type="ARBA" id="ARBA00023134"/>
    </source>
</evidence>
<feature type="domain" description="Bacterial bifunctional deaminase-reductase C-terminal" evidence="14">
    <location>
        <begin position="213"/>
        <end position="371"/>
    </location>
</feature>
<evidence type="ECO:0000256" key="6">
    <source>
        <dbReference type="ARBA" id="ARBA00022723"/>
    </source>
</evidence>
<evidence type="ECO:0000256" key="4">
    <source>
        <dbReference type="ARBA" id="ARBA00012762"/>
    </source>
</evidence>
<dbReference type="InterPro" id="IPR036144">
    <property type="entry name" value="RibA-like_sf"/>
</dbReference>
<evidence type="ECO:0000256" key="5">
    <source>
        <dbReference type="ARBA" id="ARBA00022619"/>
    </source>
</evidence>
<comment type="function">
    <text evidence="11">Catalyzes the conversion of GTP to 2,5-diamino-6-ribosylamino-4(3H)-pyrimidinone 5'-phosphate (DARP), formate and pyrophosphate.</text>
</comment>
<evidence type="ECO:0000256" key="1">
    <source>
        <dbReference type="ARBA" id="ARBA00001947"/>
    </source>
</evidence>
<evidence type="ECO:0000256" key="3">
    <source>
        <dbReference type="ARBA" id="ARBA00005520"/>
    </source>
</evidence>
<dbReference type="CDD" id="cd00641">
    <property type="entry name" value="GTP_cyclohydro2"/>
    <property type="match status" value="1"/>
</dbReference>
<gene>
    <name evidence="15" type="ORF">MACH26_09240</name>
</gene>
<keyword evidence="7" id="KW-0547">Nucleotide-binding</keyword>
<dbReference type="InterPro" id="IPR024072">
    <property type="entry name" value="DHFR-like_dom_sf"/>
</dbReference>
<sequence length="423" mass="46609">MRFEARTKLPMEMGTFDVSIFTNSQGLDVVAVHHGTLDQQKDLPVRVHSSCFTSEVLGSQKCDCKQQLDYALNYVFQQNGIVLYLLQEGRGIGLANKIRAYGLQEQGYDTIEANTKLGLPVDARTYEDVKGVLDYFSVKSIKLMTNNPDKIEQLTGLGIDVTGRIPVPATPTCSSIDYLDTKQKLMGHMIKTRSLYETQEKISHTSSQISQRPFVHVNFAITKQSKLADTKGQCLSISCDKDWQRVHGLRETYDAIAVGANTWINDSPKLTSRAECLGRKPTSQPHRVIFGGHHTLQIKDDTQPRETFVVGADVAGISGCHAIYSANHSLMAPLKALKRAGVASLLVEGGPTLIKSFLEQNTVDKLTVFVACHHIPDAVQALTQLVETLPEDEISAEKFGKGTLLSVNLTDSQHLTEQLDVAI</sequence>
<dbReference type="SUPFAM" id="SSF142695">
    <property type="entry name" value="RibA-like"/>
    <property type="match status" value="1"/>
</dbReference>
<dbReference type="InterPro" id="IPR002734">
    <property type="entry name" value="RibDG_C"/>
</dbReference>
<evidence type="ECO:0000256" key="9">
    <source>
        <dbReference type="ARBA" id="ARBA00022833"/>
    </source>
</evidence>
<comment type="catalytic activity">
    <reaction evidence="12">
        <text>GTP + 4 H2O = 2,5-diamino-6-hydroxy-4-(5-phosphoribosylamino)-pyrimidine + formate + 2 phosphate + 3 H(+)</text>
        <dbReference type="Rhea" id="RHEA:23704"/>
        <dbReference type="ChEBI" id="CHEBI:15377"/>
        <dbReference type="ChEBI" id="CHEBI:15378"/>
        <dbReference type="ChEBI" id="CHEBI:15740"/>
        <dbReference type="ChEBI" id="CHEBI:37565"/>
        <dbReference type="ChEBI" id="CHEBI:43474"/>
        <dbReference type="ChEBI" id="CHEBI:58614"/>
        <dbReference type="EC" id="3.5.4.25"/>
    </reaction>
</comment>
<dbReference type="GO" id="GO:0005525">
    <property type="term" value="F:GTP binding"/>
    <property type="evidence" value="ECO:0007669"/>
    <property type="project" value="UniProtKB-KW"/>
</dbReference>
<comment type="pathway">
    <text evidence="2">Cofactor biosynthesis; riboflavin biosynthesis; 5-amino-6-(D-ribitylamino)uracil from GTP: step 1/4.</text>
</comment>
<evidence type="ECO:0000259" key="13">
    <source>
        <dbReference type="Pfam" id="PF00925"/>
    </source>
</evidence>
<evidence type="ECO:0000256" key="12">
    <source>
        <dbReference type="ARBA" id="ARBA00049295"/>
    </source>
</evidence>
<dbReference type="PANTHER" id="PTHR21327">
    <property type="entry name" value="GTP CYCLOHYDROLASE II-RELATED"/>
    <property type="match status" value="1"/>
</dbReference>
<dbReference type="Pfam" id="PF00925">
    <property type="entry name" value="GTP_cyclohydro2"/>
    <property type="match status" value="1"/>
</dbReference>
<dbReference type="KEGG" id="pmaw:MACH26_09240"/>
<dbReference type="AlphaFoldDB" id="A0AA48KPG7"/>
<dbReference type="FunFam" id="3.40.50.10990:FF:000001">
    <property type="entry name" value="Riboflavin biosynthesis protein RibBA"/>
    <property type="match status" value="1"/>
</dbReference>
<dbReference type="GO" id="GO:0008703">
    <property type="term" value="F:5-amino-6-(5-phosphoribosylamino)uracil reductase activity"/>
    <property type="evidence" value="ECO:0007669"/>
    <property type="project" value="InterPro"/>
</dbReference>
<proteinExistence type="inferred from homology"/>
<dbReference type="GO" id="GO:0008686">
    <property type="term" value="F:3,4-dihydroxy-2-butanone-4-phosphate synthase activity"/>
    <property type="evidence" value="ECO:0007669"/>
    <property type="project" value="TreeGrafter"/>
</dbReference>
<comment type="similarity">
    <text evidence="3">In the N-terminal section; belongs to the DHBP synthase family.</text>
</comment>
<evidence type="ECO:0000256" key="2">
    <source>
        <dbReference type="ARBA" id="ARBA00004853"/>
    </source>
</evidence>
<dbReference type="Gene3D" id="3.40.430.10">
    <property type="entry name" value="Dihydrofolate Reductase, subunit A"/>
    <property type="match status" value="1"/>
</dbReference>
<dbReference type="GO" id="GO:0009231">
    <property type="term" value="P:riboflavin biosynthetic process"/>
    <property type="evidence" value="ECO:0007669"/>
    <property type="project" value="UniProtKB-KW"/>
</dbReference>
<dbReference type="Pfam" id="PF01872">
    <property type="entry name" value="RibD_C"/>
    <property type="match status" value="1"/>
</dbReference>
<keyword evidence="10" id="KW-0342">GTP-binding</keyword>
<dbReference type="GO" id="GO:0046872">
    <property type="term" value="F:metal ion binding"/>
    <property type="evidence" value="ECO:0007669"/>
    <property type="project" value="UniProtKB-KW"/>
</dbReference>
<keyword evidence="8" id="KW-0378">Hydrolase</keyword>
<keyword evidence="6" id="KW-0479">Metal-binding</keyword>
<dbReference type="PANTHER" id="PTHR21327:SF47">
    <property type="entry name" value="GTP CYCLOHYDROLASE II DOMAIN-CONTAINING PROTEIN"/>
    <property type="match status" value="1"/>
</dbReference>
<feature type="domain" description="GTP cyclohydrolase II" evidence="13">
    <location>
        <begin position="5"/>
        <end position="166"/>
    </location>
</feature>
<evidence type="ECO:0000256" key="8">
    <source>
        <dbReference type="ARBA" id="ARBA00022801"/>
    </source>
</evidence>
<dbReference type="InterPro" id="IPR000926">
    <property type="entry name" value="RibA"/>
</dbReference>
<evidence type="ECO:0000313" key="16">
    <source>
        <dbReference type="Proteomes" id="UP001333710"/>
    </source>
</evidence>
<accession>A0AA48KPG7</accession>
<dbReference type="GO" id="GO:0005829">
    <property type="term" value="C:cytosol"/>
    <property type="evidence" value="ECO:0007669"/>
    <property type="project" value="TreeGrafter"/>
</dbReference>
<comment type="cofactor">
    <cofactor evidence="1">
        <name>Zn(2+)</name>
        <dbReference type="ChEBI" id="CHEBI:29105"/>
    </cofactor>
</comment>
<evidence type="ECO:0000313" key="15">
    <source>
        <dbReference type="EMBL" id="BDX05403.1"/>
    </source>
</evidence>
<dbReference type="GO" id="GO:0003935">
    <property type="term" value="F:GTP cyclohydrolase II activity"/>
    <property type="evidence" value="ECO:0007669"/>
    <property type="project" value="UniProtKB-EC"/>
</dbReference>
<dbReference type="SUPFAM" id="SSF53597">
    <property type="entry name" value="Dihydrofolate reductase-like"/>
    <property type="match status" value="1"/>
</dbReference>
<dbReference type="EMBL" id="AP027272">
    <property type="protein sequence ID" value="BDX05403.1"/>
    <property type="molecule type" value="Genomic_DNA"/>
</dbReference>
<keyword evidence="9" id="KW-0862">Zinc</keyword>
<name>A0AA48KPG7_9ALTE</name>
<dbReference type="NCBIfam" id="NF001591">
    <property type="entry name" value="PRK00393.1"/>
    <property type="match status" value="1"/>
</dbReference>
<dbReference type="Gene3D" id="3.40.50.10990">
    <property type="entry name" value="GTP cyclohydrolase II"/>
    <property type="match status" value="1"/>
</dbReference>
<keyword evidence="5" id="KW-0686">Riboflavin biosynthesis</keyword>
<evidence type="ECO:0000256" key="11">
    <source>
        <dbReference type="ARBA" id="ARBA00043932"/>
    </source>
</evidence>
<organism evidence="15 16">
    <name type="scientific">Planctobacterium marinum</name>
    <dbReference type="NCBI Taxonomy" id="1631968"/>
    <lineage>
        <taxon>Bacteria</taxon>
        <taxon>Pseudomonadati</taxon>
        <taxon>Pseudomonadota</taxon>
        <taxon>Gammaproteobacteria</taxon>
        <taxon>Alteromonadales</taxon>
        <taxon>Alteromonadaceae</taxon>
        <taxon>Planctobacterium</taxon>
    </lineage>
</organism>
<dbReference type="RefSeq" id="WP_338291373.1">
    <property type="nucleotide sequence ID" value="NZ_AP027272.1"/>
</dbReference>
<dbReference type="EC" id="3.5.4.25" evidence="4"/>
<evidence type="ECO:0000256" key="7">
    <source>
        <dbReference type="ARBA" id="ARBA00022741"/>
    </source>
</evidence>
<keyword evidence="16" id="KW-1185">Reference proteome</keyword>
<evidence type="ECO:0000259" key="14">
    <source>
        <dbReference type="Pfam" id="PF01872"/>
    </source>
</evidence>
<dbReference type="InterPro" id="IPR032677">
    <property type="entry name" value="GTP_cyclohydro_II"/>
</dbReference>
<reference evidence="15" key="1">
    <citation type="submission" date="2023-01" db="EMBL/GenBank/DDBJ databases">
        <title>Complete genome sequence of Planctobacterium marinum strain Dej080120_11.</title>
        <authorList>
            <person name="Ueki S."/>
            <person name="Maruyama F."/>
        </authorList>
    </citation>
    <scope>NUCLEOTIDE SEQUENCE</scope>
    <source>
        <strain evidence="15">Dej080120_11</strain>
    </source>
</reference>
<protein>
    <recommendedName>
        <fullName evidence="4">GTP cyclohydrolase II</fullName>
        <ecNumber evidence="4">3.5.4.25</ecNumber>
    </recommendedName>
</protein>